<sequence>MRALPVVVAAIVALGTVACSGGQPGPAGTTTTAPSSSHRVDLCLDLQAFNEAVGPAFDQEIRDLRTKGDTPEQRAAITASVEGMAVDPATLSIRLPAEYASDLRTVTAAAAAAKARLAAGVPELDAISPLTSPTASSARSLLIAVSPEC</sequence>
<reference evidence="2 3" key="1">
    <citation type="submission" date="2023-06" db="EMBL/GenBank/DDBJ databases">
        <authorList>
            <person name="Oyuntsetseg B."/>
            <person name="Kim S.B."/>
        </authorList>
    </citation>
    <scope>NUCLEOTIDE SEQUENCE [LARGE SCALE GENOMIC DNA]</scope>
    <source>
        <strain evidence="2 3">2-15</strain>
    </source>
</reference>
<gene>
    <name evidence="2" type="ORF">QRX50_23820</name>
</gene>
<organism evidence="2 3">
    <name type="scientific">Amycolatopsis carbonis</name>
    <dbReference type="NCBI Taxonomy" id="715471"/>
    <lineage>
        <taxon>Bacteria</taxon>
        <taxon>Bacillati</taxon>
        <taxon>Actinomycetota</taxon>
        <taxon>Actinomycetes</taxon>
        <taxon>Pseudonocardiales</taxon>
        <taxon>Pseudonocardiaceae</taxon>
        <taxon>Amycolatopsis</taxon>
    </lineage>
</organism>
<feature type="chain" id="PRO_5040929660" evidence="1">
    <location>
        <begin position="19"/>
        <end position="149"/>
    </location>
</feature>
<dbReference type="KEGG" id="acab:QRX50_23820"/>
<dbReference type="PROSITE" id="PS51257">
    <property type="entry name" value="PROKAR_LIPOPROTEIN"/>
    <property type="match status" value="1"/>
</dbReference>
<keyword evidence="1" id="KW-0732">Signal</keyword>
<evidence type="ECO:0000313" key="2">
    <source>
        <dbReference type="EMBL" id="WIX83566.1"/>
    </source>
</evidence>
<protein>
    <submittedName>
        <fullName evidence="2">Uncharacterized protein</fullName>
    </submittedName>
</protein>
<name>A0A9Y2IQI1_9PSEU</name>
<dbReference type="RefSeq" id="WP_285974115.1">
    <property type="nucleotide sequence ID" value="NZ_CP127294.1"/>
</dbReference>
<accession>A0A9Y2IQI1</accession>
<keyword evidence="3" id="KW-1185">Reference proteome</keyword>
<dbReference type="AlphaFoldDB" id="A0A9Y2IQI1"/>
<feature type="signal peptide" evidence="1">
    <location>
        <begin position="1"/>
        <end position="18"/>
    </location>
</feature>
<evidence type="ECO:0000313" key="3">
    <source>
        <dbReference type="Proteomes" id="UP001236014"/>
    </source>
</evidence>
<dbReference type="Proteomes" id="UP001236014">
    <property type="component" value="Chromosome"/>
</dbReference>
<proteinExistence type="predicted"/>
<evidence type="ECO:0000256" key="1">
    <source>
        <dbReference type="SAM" id="SignalP"/>
    </source>
</evidence>
<dbReference type="EMBL" id="CP127294">
    <property type="protein sequence ID" value="WIX83566.1"/>
    <property type="molecule type" value="Genomic_DNA"/>
</dbReference>